<organism evidence="3 4">
    <name type="scientific">Massilia hydrophila</name>
    <dbReference type="NCBI Taxonomy" id="3044279"/>
    <lineage>
        <taxon>Bacteria</taxon>
        <taxon>Pseudomonadati</taxon>
        <taxon>Pseudomonadota</taxon>
        <taxon>Betaproteobacteria</taxon>
        <taxon>Burkholderiales</taxon>
        <taxon>Oxalobacteraceae</taxon>
        <taxon>Telluria group</taxon>
        <taxon>Massilia</taxon>
    </lineage>
</organism>
<evidence type="ECO:0000256" key="1">
    <source>
        <dbReference type="SAM" id="SignalP"/>
    </source>
</evidence>
<comment type="caution">
    <text evidence="3">The sequence shown here is derived from an EMBL/GenBank/DDBJ whole genome shotgun (WGS) entry which is preliminary data.</text>
</comment>
<reference evidence="3 4" key="1">
    <citation type="submission" date="2021-07" db="EMBL/GenBank/DDBJ databases">
        <title>Characterization of Violacein-producing bacteria and related species.</title>
        <authorList>
            <person name="Wilson H.S."/>
            <person name="De Leon M.E."/>
        </authorList>
    </citation>
    <scope>NUCLEOTIDE SEQUENCE [LARGE SCALE GENOMIC DNA]</scope>
    <source>
        <strain evidence="3 4">HSC-2F05</strain>
    </source>
</reference>
<dbReference type="InterPro" id="IPR049804">
    <property type="entry name" value="Choice_anch_L"/>
</dbReference>
<dbReference type="NCBIfam" id="NF038133">
    <property type="entry name" value="choice_anch_L"/>
    <property type="match status" value="1"/>
</dbReference>
<keyword evidence="4" id="KW-1185">Reference proteome</keyword>
<evidence type="ECO:0000313" key="4">
    <source>
        <dbReference type="Proteomes" id="UP001198602"/>
    </source>
</evidence>
<dbReference type="NCBIfam" id="TIGR02595">
    <property type="entry name" value="PEP_CTERM"/>
    <property type="match status" value="1"/>
</dbReference>
<keyword evidence="1" id="KW-0732">Signal</keyword>
<name>A0ABS7YCC9_9BURK</name>
<sequence>MNLLPKLLASALLATFASSASAIVVTTTNNGATLANAIAGSGIVLSNVQYSGASANAAGTFTGGGDIGFDKGVLLTTGNVNCAVGPNSTTDCSGPGSETSLKFDFTSNNGNVFFRYVFGSEEYNEYVGSNFNDLFEMRVNGVNIAQLPNNGGVVSINNVNSNKNSAYYRNNNAGAYSTGYDGLTTVLVAQLAGLTGTNTFEFIIRDTADENYDSGVFIEAGTFSDTAPPPTDVPEPGSLALVALGLAGLGRMRRKLK</sequence>
<dbReference type="Proteomes" id="UP001198602">
    <property type="component" value="Unassembled WGS sequence"/>
</dbReference>
<proteinExistence type="predicted"/>
<evidence type="ECO:0000259" key="2">
    <source>
        <dbReference type="Pfam" id="PF07589"/>
    </source>
</evidence>
<feature type="chain" id="PRO_5046701255" evidence="1">
    <location>
        <begin position="23"/>
        <end position="257"/>
    </location>
</feature>
<gene>
    <name evidence="3" type="ORF">LE190_12565</name>
</gene>
<dbReference type="EMBL" id="JAHYBX010000004">
    <property type="protein sequence ID" value="MCA1856752.1"/>
    <property type="molecule type" value="Genomic_DNA"/>
</dbReference>
<feature type="signal peptide" evidence="1">
    <location>
        <begin position="1"/>
        <end position="22"/>
    </location>
</feature>
<protein>
    <submittedName>
        <fullName evidence="3">PEP-CTERM sorting domain-containing protein</fullName>
    </submittedName>
</protein>
<dbReference type="InterPro" id="IPR013424">
    <property type="entry name" value="Ice-binding_C"/>
</dbReference>
<accession>A0ABS7YCC9</accession>
<dbReference type="RefSeq" id="WP_225239022.1">
    <property type="nucleotide sequence ID" value="NZ_JAHYBX010000004.1"/>
</dbReference>
<evidence type="ECO:0000313" key="3">
    <source>
        <dbReference type="EMBL" id="MCA1856752.1"/>
    </source>
</evidence>
<feature type="domain" description="Ice-binding protein C-terminal" evidence="2">
    <location>
        <begin position="232"/>
        <end position="254"/>
    </location>
</feature>
<dbReference type="Pfam" id="PF07589">
    <property type="entry name" value="PEP-CTERM"/>
    <property type="match status" value="1"/>
</dbReference>